<evidence type="ECO:0000259" key="9">
    <source>
        <dbReference type="Pfam" id="PF14416"/>
    </source>
</evidence>
<dbReference type="PANTHER" id="PTHR32285:SF324">
    <property type="entry name" value="PROTEIN TRICHOME BIREFRINGENCE-LIKE 25"/>
    <property type="match status" value="1"/>
</dbReference>
<evidence type="ECO:0000256" key="5">
    <source>
        <dbReference type="ARBA" id="ARBA00022989"/>
    </source>
</evidence>
<dbReference type="OMA" id="VYWENGR"/>
<dbReference type="GO" id="GO:0016020">
    <property type="term" value="C:membrane"/>
    <property type="evidence" value="ECO:0007669"/>
    <property type="project" value="UniProtKB-SubCell"/>
</dbReference>
<dbReference type="EMBL" id="KI395256">
    <property type="protein sequence ID" value="ERM98781.1"/>
    <property type="molecule type" value="Genomic_DNA"/>
</dbReference>
<dbReference type="InterPro" id="IPR029962">
    <property type="entry name" value="TBL"/>
</dbReference>
<dbReference type="KEGG" id="atr:18426817"/>
<gene>
    <name evidence="10" type="ORF">AMTR_s00093p00042400</name>
</gene>
<dbReference type="GO" id="GO:0016413">
    <property type="term" value="F:O-acetyltransferase activity"/>
    <property type="evidence" value="ECO:0000318"/>
    <property type="project" value="GO_Central"/>
</dbReference>
<dbReference type="Gramene" id="ERM98781">
    <property type="protein sequence ID" value="ERM98781"/>
    <property type="gene ID" value="AMTR_s00093p00042400"/>
</dbReference>
<dbReference type="eggNOG" id="ENOG502QSJI">
    <property type="taxonomic scope" value="Eukaryota"/>
</dbReference>
<accession>W1NPQ7</accession>
<dbReference type="AlphaFoldDB" id="W1NPQ7"/>
<keyword evidence="3" id="KW-0812">Transmembrane</keyword>
<dbReference type="Pfam" id="PF13839">
    <property type="entry name" value="PC-Esterase"/>
    <property type="match status" value="1"/>
</dbReference>
<name>W1NPQ7_AMBTC</name>
<dbReference type="Proteomes" id="UP000017836">
    <property type="component" value="Unassembled WGS sequence"/>
</dbReference>
<feature type="domain" description="Trichome birefringence-like C-terminal" evidence="8">
    <location>
        <begin position="143"/>
        <end position="433"/>
    </location>
</feature>
<dbReference type="OrthoDB" id="630188at2759"/>
<evidence type="ECO:0000256" key="4">
    <source>
        <dbReference type="ARBA" id="ARBA00022968"/>
    </source>
</evidence>
<sequence length="442" mass="50193">MVNKGSMGTFSESLLKPWPFSKHKHVLVKLAVALFLMGLAFRLYSSHGEAITPVSNVPISSQIELSSDPPAIDSANDENGGGSESGAGEKCDLFKGEWIYDPSGPHYTNESCQVIEDHQNCMSNGRPDSGYLYWRWKPSSCNLSQFDGKRFLENMVNKRWGFIGDSISRNHVQSLLCLLSKVESATEIYHDEEYKSKTWHFPSFNFTLAVIWSPFLIKSVSLEDINGVSTSENKLYLDVLDTKWITQFDSFDYVIISGGKWFLKAGIYLENNTVVGCHYCPGKNLTELGFQYSYEKALKLVLNYIINSNHKGLILFRTSTPDHFEKGEWFSGGTCKRTVPFKNGEISMTDVDRILHRIELEVYEKALEEGTAKGLRLELMDTTQLSLLRPDGHPGPYRQFYPFAKDKNATVQNDCLHWCLPGPIDSWNDIVMKIVLDERRSR</sequence>
<comment type="similarity">
    <text evidence="2">Belongs to the PC-esterase family. TBL subfamily.</text>
</comment>
<protein>
    <submittedName>
        <fullName evidence="10">Uncharacterized protein</fullName>
    </submittedName>
</protein>
<dbReference type="InterPro" id="IPR026057">
    <property type="entry name" value="TBL_C"/>
</dbReference>
<keyword evidence="6" id="KW-0472">Membrane</keyword>
<evidence type="ECO:0000313" key="11">
    <source>
        <dbReference type="Proteomes" id="UP000017836"/>
    </source>
</evidence>
<dbReference type="HOGENOM" id="CLU_020953_6_4_1"/>
<feature type="domain" description="Trichome birefringence-like N-terminal" evidence="9">
    <location>
        <begin position="89"/>
        <end position="142"/>
    </location>
</feature>
<evidence type="ECO:0000313" key="10">
    <source>
        <dbReference type="EMBL" id="ERM98781.1"/>
    </source>
</evidence>
<reference evidence="11" key="1">
    <citation type="journal article" date="2013" name="Science">
        <title>The Amborella genome and the evolution of flowering plants.</title>
        <authorList>
            <consortium name="Amborella Genome Project"/>
        </authorList>
    </citation>
    <scope>NUCLEOTIDE SEQUENCE [LARGE SCALE GENOMIC DNA]</scope>
</reference>
<feature type="region of interest" description="Disordered" evidence="7">
    <location>
        <begin position="65"/>
        <end position="89"/>
    </location>
</feature>
<evidence type="ECO:0000256" key="6">
    <source>
        <dbReference type="ARBA" id="ARBA00023136"/>
    </source>
</evidence>
<proteinExistence type="inferred from homology"/>
<evidence type="ECO:0000256" key="1">
    <source>
        <dbReference type="ARBA" id="ARBA00004167"/>
    </source>
</evidence>
<evidence type="ECO:0000256" key="2">
    <source>
        <dbReference type="ARBA" id="ARBA00007727"/>
    </source>
</evidence>
<evidence type="ECO:0000259" key="8">
    <source>
        <dbReference type="Pfam" id="PF13839"/>
    </source>
</evidence>
<dbReference type="GO" id="GO:0005794">
    <property type="term" value="C:Golgi apparatus"/>
    <property type="evidence" value="ECO:0000318"/>
    <property type="project" value="GO_Central"/>
</dbReference>
<organism evidence="10 11">
    <name type="scientific">Amborella trichopoda</name>
    <dbReference type="NCBI Taxonomy" id="13333"/>
    <lineage>
        <taxon>Eukaryota</taxon>
        <taxon>Viridiplantae</taxon>
        <taxon>Streptophyta</taxon>
        <taxon>Embryophyta</taxon>
        <taxon>Tracheophyta</taxon>
        <taxon>Spermatophyta</taxon>
        <taxon>Magnoliopsida</taxon>
        <taxon>Amborellales</taxon>
        <taxon>Amborellaceae</taxon>
        <taxon>Amborella</taxon>
    </lineage>
</organism>
<evidence type="ECO:0000256" key="3">
    <source>
        <dbReference type="ARBA" id="ARBA00022692"/>
    </source>
</evidence>
<dbReference type="InterPro" id="IPR025846">
    <property type="entry name" value="TBL_N"/>
</dbReference>
<keyword evidence="11" id="KW-1185">Reference proteome</keyword>
<dbReference type="Pfam" id="PF14416">
    <property type="entry name" value="PMR5N"/>
    <property type="match status" value="1"/>
</dbReference>
<keyword evidence="4" id="KW-0735">Signal-anchor</keyword>
<dbReference type="STRING" id="13333.W1NPQ7"/>
<comment type="subcellular location">
    <subcellularLocation>
        <location evidence="1">Membrane</location>
        <topology evidence="1">Single-pass membrane protein</topology>
    </subcellularLocation>
</comment>
<keyword evidence="5" id="KW-1133">Transmembrane helix</keyword>
<evidence type="ECO:0000256" key="7">
    <source>
        <dbReference type="SAM" id="MobiDB-lite"/>
    </source>
</evidence>
<dbReference type="PANTHER" id="PTHR32285">
    <property type="entry name" value="PROTEIN TRICHOME BIREFRINGENCE-LIKE 9-RELATED"/>
    <property type="match status" value="1"/>
</dbReference>